<feature type="non-terminal residue" evidence="1">
    <location>
        <position position="241"/>
    </location>
</feature>
<dbReference type="PANTHER" id="PTHR10728">
    <property type="entry name" value="CYTOSOLIC PHOSPHOLIPASE A2"/>
    <property type="match status" value="1"/>
</dbReference>
<organism evidence="1 2">
    <name type="scientific">Dentiscutata erythropus</name>
    <dbReference type="NCBI Taxonomy" id="1348616"/>
    <lineage>
        <taxon>Eukaryota</taxon>
        <taxon>Fungi</taxon>
        <taxon>Fungi incertae sedis</taxon>
        <taxon>Mucoromycota</taxon>
        <taxon>Glomeromycotina</taxon>
        <taxon>Glomeromycetes</taxon>
        <taxon>Diversisporales</taxon>
        <taxon>Gigasporaceae</taxon>
        <taxon>Dentiscutata</taxon>
    </lineage>
</organism>
<accession>A0A9N9JIN1</accession>
<dbReference type="Proteomes" id="UP000789405">
    <property type="component" value="Unassembled WGS sequence"/>
</dbReference>
<proteinExistence type="predicted"/>
<dbReference type="GO" id="GO:0004623">
    <property type="term" value="F:phospholipase A2 activity"/>
    <property type="evidence" value="ECO:0007669"/>
    <property type="project" value="TreeGrafter"/>
</dbReference>
<dbReference type="InterPro" id="IPR016035">
    <property type="entry name" value="Acyl_Trfase/lysoPLipase"/>
</dbReference>
<gene>
    <name evidence="1" type="ORF">DERYTH_LOCUS19659</name>
</gene>
<dbReference type="Gene3D" id="3.40.1090.10">
    <property type="entry name" value="Cytosolic phospholipase A2 catalytic domain"/>
    <property type="match status" value="2"/>
</dbReference>
<evidence type="ECO:0000313" key="2">
    <source>
        <dbReference type="Proteomes" id="UP000789405"/>
    </source>
</evidence>
<dbReference type="OrthoDB" id="6121437at2759"/>
<dbReference type="GO" id="GO:0046475">
    <property type="term" value="P:glycerophospholipid catabolic process"/>
    <property type="evidence" value="ECO:0007669"/>
    <property type="project" value="TreeGrafter"/>
</dbReference>
<reference evidence="1" key="1">
    <citation type="submission" date="2021-06" db="EMBL/GenBank/DDBJ databases">
        <authorList>
            <person name="Kallberg Y."/>
            <person name="Tangrot J."/>
            <person name="Rosling A."/>
        </authorList>
    </citation>
    <scope>NUCLEOTIDE SEQUENCE</scope>
    <source>
        <strain evidence="1">MA453B</strain>
    </source>
</reference>
<dbReference type="SUPFAM" id="SSF52151">
    <property type="entry name" value="FabD/lysophospholipase-like"/>
    <property type="match status" value="1"/>
</dbReference>
<evidence type="ECO:0000313" key="1">
    <source>
        <dbReference type="EMBL" id="CAG8781137.1"/>
    </source>
</evidence>
<feature type="non-terminal residue" evidence="1">
    <location>
        <position position="1"/>
    </location>
</feature>
<dbReference type="GO" id="GO:0005829">
    <property type="term" value="C:cytosol"/>
    <property type="evidence" value="ECO:0007669"/>
    <property type="project" value="TreeGrafter"/>
</dbReference>
<dbReference type="EMBL" id="CAJVPY010021899">
    <property type="protein sequence ID" value="CAG8781137.1"/>
    <property type="molecule type" value="Genomic_DNA"/>
</dbReference>
<dbReference type="PANTHER" id="PTHR10728:SF40">
    <property type="entry name" value="PATATIN FAMILY PROTEIN"/>
    <property type="match status" value="1"/>
</dbReference>
<dbReference type="AlphaFoldDB" id="A0A9N9JIN1"/>
<sequence length="241" mass="27556">LMDWLKNHVEILHSDENVINAFKHLEKNIRYKSNDPKLYPELNWYATVGKSNELCEDEKKFVHDRKTHIREAFAKYVGVEVDEIHLDDIPTIAFTISCLTNIGGSGSAWIFKALANNSAPQEAVELAFGSLVQKKDSGIHLSLIDIYGALLAAKLLIGPDSNTQSSDFKLSSQKKYVEGGKNMLPLYAAIYDNRPWKDYLEPEYAALIPNYEQVLEKHKMKNGYFQWYEFTPFEVGCEEFP</sequence>
<keyword evidence="2" id="KW-1185">Reference proteome</keyword>
<comment type="caution">
    <text evidence="1">The sequence shown here is derived from an EMBL/GenBank/DDBJ whole genome shotgun (WGS) entry which is preliminary data.</text>
</comment>
<protein>
    <submittedName>
        <fullName evidence="1">19512_t:CDS:1</fullName>
    </submittedName>
</protein>
<name>A0A9N9JIN1_9GLOM</name>